<evidence type="ECO:0000313" key="4">
    <source>
        <dbReference type="Proteomes" id="UP000076023"/>
    </source>
</evidence>
<proteinExistence type="predicted"/>
<keyword evidence="1" id="KW-0732">Signal</keyword>
<protein>
    <submittedName>
        <fullName evidence="3">Right handed beta helix region</fullName>
    </submittedName>
</protein>
<dbReference type="SMART" id="SM00710">
    <property type="entry name" value="PbH1"/>
    <property type="match status" value="7"/>
</dbReference>
<dbReference type="InterPro" id="IPR012334">
    <property type="entry name" value="Pectin_lyas_fold"/>
</dbReference>
<evidence type="ECO:0000313" key="3">
    <source>
        <dbReference type="EMBL" id="GAT35189.1"/>
    </source>
</evidence>
<evidence type="ECO:0000256" key="1">
    <source>
        <dbReference type="SAM" id="SignalP"/>
    </source>
</evidence>
<dbReference type="Gene3D" id="2.160.20.10">
    <property type="entry name" value="Single-stranded right-handed beta-helix, Pectin lyase-like"/>
    <property type="match status" value="2"/>
</dbReference>
<reference evidence="4" key="1">
    <citation type="journal article" date="2017" name="Genome Announc.">
        <title>Draft Genome Sequence of Terrimicrobium sacchariphilum NM-5T, a Facultative Anaerobic Soil Bacterium of the Class Spartobacteria.</title>
        <authorList>
            <person name="Qiu Y.L."/>
            <person name="Tourlousse D.M."/>
            <person name="Matsuura N."/>
            <person name="Ohashi A."/>
            <person name="Sekiguchi Y."/>
        </authorList>
    </citation>
    <scope>NUCLEOTIDE SEQUENCE [LARGE SCALE GENOMIC DNA]</scope>
    <source>
        <strain evidence="4">NM-5</strain>
    </source>
</reference>
<dbReference type="InterPro" id="IPR006626">
    <property type="entry name" value="PbH1"/>
</dbReference>
<dbReference type="InParanoid" id="A0A146GC54"/>
<sequence>MRYLLSFILLVSSALAEPVASVGSPSVPEALQGQIMDAYNRGERKITITPGIYVVKAPLTLREIRDVEIAAYGVELAVDHPTSGALMLENCHNVQFKGAILRYAKPHTGQARILAVGSDDEGEYCDIELEPGFPKDATFAIAAVVDGLTLLPKTDGGSARFLQSLAGPDQFRLYWKGDPSWKKFPDTSIWPAPGDYLVCRGPGGMMCYAKGSQSCTFEDITIYWGGQFGFYESHSASANRYIRNTITYGPIPPGARMRALVSQSADGLHCGGSIVGPTVEGCLFEGQMDDGVNIHGSFYQIARSRGSIVTMGFPSDFLDAPREYHPDDAIYIYDVRKHTLLARKIVAINETNFVSSRQSRHSRFANYPMRFVDLTLDEEVDVPYDSVAWFPSRCGAGYRINGCTIRNNWSRGFLLKADDGSLTNNIVERTPGAGIVLSTELNWAEAGYSRKVTIEGNTLRSCGFLNVAALGEQAGGLVVTSTGMEGHGHAEIRIRNNTFENIDLTNIIIRHARDVIISDNKFINPLHRTSSTGDIGKPFGIDGQAIIWIDDSERITLSGNQVIKPGPYARSGLSVSTSVEEVTGSLEIPQAGL</sequence>
<dbReference type="STRING" id="690879.TSACC_3253"/>
<dbReference type="SUPFAM" id="SSF51126">
    <property type="entry name" value="Pectin lyase-like"/>
    <property type="match status" value="1"/>
</dbReference>
<dbReference type="InterPro" id="IPR011050">
    <property type="entry name" value="Pectin_lyase_fold/virulence"/>
</dbReference>
<feature type="chain" id="PRO_5007524857" evidence="1">
    <location>
        <begin position="17"/>
        <end position="593"/>
    </location>
</feature>
<organism evidence="3 4">
    <name type="scientific">Terrimicrobium sacchariphilum</name>
    <dbReference type="NCBI Taxonomy" id="690879"/>
    <lineage>
        <taxon>Bacteria</taxon>
        <taxon>Pseudomonadati</taxon>
        <taxon>Verrucomicrobiota</taxon>
        <taxon>Terrimicrobiia</taxon>
        <taxon>Terrimicrobiales</taxon>
        <taxon>Terrimicrobiaceae</taxon>
        <taxon>Terrimicrobium</taxon>
    </lineage>
</organism>
<accession>A0A146GC54</accession>
<dbReference type="AlphaFoldDB" id="A0A146GC54"/>
<evidence type="ECO:0000259" key="2">
    <source>
        <dbReference type="Pfam" id="PF13229"/>
    </source>
</evidence>
<keyword evidence="4" id="KW-1185">Reference proteome</keyword>
<dbReference type="Proteomes" id="UP000076023">
    <property type="component" value="Unassembled WGS sequence"/>
</dbReference>
<feature type="signal peptide" evidence="1">
    <location>
        <begin position="1"/>
        <end position="16"/>
    </location>
</feature>
<gene>
    <name evidence="3" type="ORF">TSACC_3253</name>
</gene>
<dbReference type="Pfam" id="PF13229">
    <property type="entry name" value="Beta_helix"/>
    <property type="match status" value="1"/>
</dbReference>
<name>A0A146GC54_TERSA</name>
<dbReference type="EMBL" id="BDCO01000003">
    <property type="protein sequence ID" value="GAT35189.1"/>
    <property type="molecule type" value="Genomic_DNA"/>
</dbReference>
<dbReference type="InterPro" id="IPR039448">
    <property type="entry name" value="Beta_helix"/>
</dbReference>
<comment type="caution">
    <text evidence="3">The sequence shown here is derived from an EMBL/GenBank/DDBJ whole genome shotgun (WGS) entry which is preliminary data.</text>
</comment>
<feature type="domain" description="Right handed beta helix" evidence="2">
    <location>
        <begin position="395"/>
        <end position="522"/>
    </location>
</feature>